<accession>A0A8H4XMD6</accession>
<sequence length="613" mass="69062">METVAHAARRKACDYCVSRKIKCDGRKPTCSNCTLYGVACKITAVSRRRAAARYNESAPSPASPSRTDALEERLANIEALLTMLTGTSSSASPPTPQPVAQYPEISLDDLGLSIPSGDWSIRTHRGMVNNSTSTYPEPLSSTVSATTSDHLELAPLTEIMPVVDNYFRNYNRVIPLFDEAAFMRMLLDCYSHSNNRTLVSWAAINVVLALSYRILEGRSMDDPALAQALRNVHSVMAQLMTHNTDLTGLQVLLGTVILYQGSADFQLAIVLIGSVMRLAQSMRLQSKQALAGLSKADALARCHVFWIAYMFERELSLRARAPYHQPDGETDLDLPAANPEDDLGVIRSTADTAQLCYLRARAQLACIQGRVHDVLYSQRTKTLTQEQKSTAVSRIEMELEEWRREIPAELQDTDKMRQRLSPVAVQLMMTMLYRHFECLVQIRSIFSFDDAWIDRVNRYLSPAVIEINDDEQDGEVRRSSLTPLPRGWSECVERSRLCVELLTMKQQTEHTLWLQICGSYSCLILLIVNMIEFPDHSLVETDRKLIDKCQAVFEHMGYISLFGTLINVARELDRRARGQVKRVSRIKDGTLYREEIVELSPSAAWSILDDMEL</sequence>
<dbReference type="PANTHER" id="PTHR46910:SF37">
    <property type="entry name" value="ZN(II)2CYS6 TRANSCRIPTION FACTOR (EUROFUNG)"/>
    <property type="match status" value="1"/>
</dbReference>
<dbReference type="Gene3D" id="4.10.240.10">
    <property type="entry name" value="Zn(2)-C6 fungal-type DNA-binding domain"/>
    <property type="match status" value="1"/>
</dbReference>
<evidence type="ECO:0000259" key="7">
    <source>
        <dbReference type="PROSITE" id="PS50048"/>
    </source>
</evidence>
<evidence type="ECO:0000256" key="5">
    <source>
        <dbReference type="ARBA" id="ARBA00023163"/>
    </source>
</evidence>
<keyword evidence="2" id="KW-0479">Metal-binding</keyword>
<dbReference type="InterPro" id="IPR050987">
    <property type="entry name" value="AtrR-like"/>
</dbReference>
<evidence type="ECO:0000256" key="3">
    <source>
        <dbReference type="ARBA" id="ARBA00023015"/>
    </source>
</evidence>
<dbReference type="GO" id="GO:0005634">
    <property type="term" value="C:nucleus"/>
    <property type="evidence" value="ECO:0007669"/>
    <property type="project" value="UniProtKB-SubCell"/>
</dbReference>
<keyword evidence="9" id="KW-1185">Reference proteome</keyword>
<evidence type="ECO:0000256" key="6">
    <source>
        <dbReference type="ARBA" id="ARBA00023242"/>
    </source>
</evidence>
<dbReference type="GO" id="GO:0008270">
    <property type="term" value="F:zinc ion binding"/>
    <property type="evidence" value="ECO:0007669"/>
    <property type="project" value="InterPro"/>
</dbReference>
<dbReference type="CDD" id="cd12148">
    <property type="entry name" value="fungal_TF_MHR"/>
    <property type="match status" value="1"/>
</dbReference>
<dbReference type="EMBL" id="JABEYC010000227">
    <property type="protein sequence ID" value="KAF4980496.1"/>
    <property type="molecule type" value="Genomic_DNA"/>
</dbReference>
<protein>
    <recommendedName>
        <fullName evidence="7">Zn(2)-C6 fungal-type domain-containing protein</fullName>
    </recommendedName>
</protein>
<keyword evidence="5" id="KW-0804">Transcription</keyword>
<keyword evidence="4" id="KW-0238">DNA-binding</keyword>
<evidence type="ECO:0000256" key="2">
    <source>
        <dbReference type="ARBA" id="ARBA00022723"/>
    </source>
</evidence>
<dbReference type="AlphaFoldDB" id="A0A8H4XMD6"/>
<keyword evidence="6" id="KW-0539">Nucleus</keyword>
<feature type="domain" description="Zn(2)-C6 fungal-type" evidence="7">
    <location>
        <begin position="12"/>
        <end position="42"/>
    </location>
</feature>
<dbReference type="Proteomes" id="UP000635477">
    <property type="component" value="Unassembled WGS sequence"/>
</dbReference>
<dbReference type="GO" id="GO:0006351">
    <property type="term" value="P:DNA-templated transcription"/>
    <property type="evidence" value="ECO:0007669"/>
    <property type="project" value="InterPro"/>
</dbReference>
<keyword evidence="3" id="KW-0805">Transcription regulation</keyword>
<comment type="subcellular location">
    <subcellularLocation>
        <location evidence="1">Nucleus</location>
    </subcellularLocation>
</comment>
<evidence type="ECO:0000313" key="8">
    <source>
        <dbReference type="EMBL" id="KAF4980496.1"/>
    </source>
</evidence>
<proteinExistence type="predicted"/>
<reference evidence="8" key="2">
    <citation type="submission" date="2020-05" db="EMBL/GenBank/DDBJ databases">
        <authorList>
            <person name="Kim H.-S."/>
            <person name="Proctor R.H."/>
            <person name="Brown D.W."/>
        </authorList>
    </citation>
    <scope>NUCLEOTIDE SEQUENCE</scope>
    <source>
        <strain evidence="8">NRRL 22465</strain>
    </source>
</reference>
<dbReference type="GO" id="GO:0003677">
    <property type="term" value="F:DNA binding"/>
    <property type="evidence" value="ECO:0007669"/>
    <property type="project" value="UniProtKB-KW"/>
</dbReference>
<dbReference type="Pfam" id="PF00172">
    <property type="entry name" value="Zn_clus"/>
    <property type="match status" value="1"/>
</dbReference>
<dbReference type="SUPFAM" id="SSF57701">
    <property type="entry name" value="Zn2/Cys6 DNA-binding domain"/>
    <property type="match status" value="1"/>
</dbReference>
<dbReference type="PANTHER" id="PTHR46910">
    <property type="entry name" value="TRANSCRIPTION FACTOR PDR1"/>
    <property type="match status" value="1"/>
</dbReference>
<evidence type="ECO:0000313" key="9">
    <source>
        <dbReference type="Proteomes" id="UP000635477"/>
    </source>
</evidence>
<dbReference type="PROSITE" id="PS50048">
    <property type="entry name" value="ZN2_CY6_FUNGAL_2"/>
    <property type="match status" value="1"/>
</dbReference>
<dbReference type="OrthoDB" id="2123952at2759"/>
<dbReference type="SMART" id="SM00066">
    <property type="entry name" value="GAL4"/>
    <property type="match status" value="1"/>
</dbReference>
<dbReference type="CDD" id="cd00067">
    <property type="entry name" value="GAL4"/>
    <property type="match status" value="1"/>
</dbReference>
<gene>
    <name evidence="8" type="ORF">FZEAL_3507</name>
</gene>
<dbReference type="InterPro" id="IPR007219">
    <property type="entry name" value="XnlR_reg_dom"/>
</dbReference>
<dbReference type="InterPro" id="IPR036864">
    <property type="entry name" value="Zn2-C6_fun-type_DNA-bd_sf"/>
</dbReference>
<evidence type="ECO:0000256" key="1">
    <source>
        <dbReference type="ARBA" id="ARBA00004123"/>
    </source>
</evidence>
<organism evidence="8 9">
    <name type="scientific">Fusarium zealandicum</name>
    <dbReference type="NCBI Taxonomy" id="1053134"/>
    <lineage>
        <taxon>Eukaryota</taxon>
        <taxon>Fungi</taxon>
        <taxon>Dikarya</taxon>
        <taxon>Ascomycota</taxon>
        <taxon>Pezizomycotina</taxon>
        <taxon>Sordariomycetes</taxon>
        <taxon>Hypocreomycetidae</taxon>
        <taxon>Hypocreales</taxon>
        <taxon>Nectriaceae</taxon>
        <taxon>Fusarium</taxon>
        <taxon>Fusarium staphyleae species complex</taxon>
    </lineage>
</organism>
<comment type="caution">
    <text evidence="8">The sequence shown here is derived from an EMBL/GenBank/DDBJ whole genome shotgun (WGS) entry which is preliminary data.</text>
</comment>
<dbReference type="InterPro" id="IPR001138">
    <property type="entry name" value="Zn2Cys6_DnaBD"/>
</dbReference>
<reference evidence="8" key="1">
    <citation type="journal article" date="2020" name="BMC Genomics">
        <title>Correction to: Identification and distribution of gene clusters required for synthesis of sphingolipid metabolism inhibitors in diverse species of the filamentous fungus Fusarium.</title>
        <authorList>
            <person name="Kim H.S."/>
            <person name="Lohmar J.M."/>
            <person name="Busman M."/>
            <person name="Brown D.W."/>
            <person name="Naumann T.A."/>
            <person name="Divon H.H."/>
            <person name="Lysoe E."/>
            <person name="Uhlig S."/>
            <person name="Proctor R.H."/>
        </authorList>
    </citation>
    <scope>NUCLEOTIDE SEQUENCE</scope>
    <source>
        <strain evidence="8">NRRL 22465</strain>
    </source>
</reference>
<dbReference type="Pfam" id="PF04082">
    <property type="entry name" value="Fungal_trans"/>
    <property type="match status" value="1"/>
</dbReference>
<name>A0A8H4XMD6_9HYPO</name>
<dbReference type="SMART" id="SM00906">
    <property type="entry name" value="Fungal_trans"/>
    <property type="match status" value="1"/>
</dbReference>
<evidence type="ECO:0000256" key="4">
    <source>
        <dbReference type="ARBA" id="ARBA00023125"/>
    </source>
</evidence>
<dbReference type="GO" id="GO:0000981">
    <property type="term" value="F:DNA-binding transcription factor activity, RNA polymerase II-specific"/>
    <property type="evidence" value="ECO:0007669"/>
    <property type="project" value="InterPro"/>
</dbReference>